<dbReference type="Pfam" id="PF12680">
    <property type="entry name" value="SnoaL_2"/>
    <property type="match status" value="1"/>
</dbReference>
<reference evidence="2 3" key="1">
    <citation type="submission" date="2020-08" db="EMBL/GenBank/DDBJ databases">
        <title>Sequencing the genomes of 1000 actinobacteria strains.</title>
        <authorList>
            <person name="Klenk H.-P."/>
        </authorList>
    </citation>
    <scope>NUCLEOTIDE SEQUENCE [LARGE SCALE GENOMIC DNA]</scope>
    <source>
        <strain evidence="2 3">DSM 44936</strain>
    </source>
</reference>
<dbReference type="Proteomes" id="UP000555564">
    <property type="component" value="Unassembled WGS sequence"/>
</dbReference>
<dbReference type="AlphaFoldDB" id="A0A7X0ICK8"/>
<dbReference type="Gene3D" id="3.10.450.50">
    <property type="match status" value="1"/>
</dbReference>
<accession>A0A7X0ICK8</accession>
<keyword evidence="3" id="KW-1185">Reference proteome</keyword>
<comment type="caution">
    <text evidence="2">The sequence shown here is derived from an EMBL/GenBank/DDBJ whole genome shotgun (WGS) entry which is preliminary data.</text>
</comment>
<feature type="domain" description="SnoaL-like" evidence="1">
    <location>
        <begin position="10"/>
        <end position="122"/>
    </location>
</feature>
<dbReference type="PANTHER" id="PTHR38436">
    <property type="entry name" value="POLYKETIDE CYCLASE SNOAL-LIKE DOMAIN"/>
    <property type="match status" value="1"/>
</dbReference>
<organism evidence="2 3">
    <name type="scientific">Sphaerisporangium rubeum</name>
    <dbReference type="NCBI Taxonomy" id="321317"/>
    <lineage>
        <taxon>Bacteria</taxon>
        <taxon>Bacillati</taxon>
        <taxon>Actinomycetota</taxon>
        <taxon>Actinomycetes</taxon>
        <taxon>Streptosporangiales</taxon>
        <taxon>Streptosporangiaceae</taxon>
        <taxon>Sphaerisporangium</taxon>
    </lineage>
</organism>
<dbReference type="InterPro" id="IPR037401">
    <property type="entry name" value="SnoaL-like"/>
</dbReference>
<dbReference type="RefSeq" id="WP_184980072.1">
    <property type="nucleotide sequence ID" value="NZ_BAAALO010000064.1"/>
</dbReference>
<dbReference type="GO" id="GO:0030638">
    <property type="term" value="P:polyketide metabolic process"/>
    <property type="evidence" value="ECO:0007669"/>
    <property type="project" value="InterPro"/>
</dbReference>
<dbReference type="InterPro" id="IPR009959">
    <property type="entry name" value="Cyclase_SnoaL-like"/>
</dbReference>
<gene>
    <name evidence="2" type="ORF">BJ992_002186</name>
</gene>
<proteinExistence type="predicted"/>
<sequence>MLSSDNAVVRLKNAFNRHDLDALAGCFSSMAVLVAPDGIGQDREEIASYYAQFLEAFPDSMVTPLSLAVCGDTLVSEYTISGTHKGPYLAAGGEVAEATGRPIAVRACCWTVVEDDGLISSHRVFYDQLELVVQIGGTLAFDGAR</sequence>
<name>A0A7X0ICK8_9ACTN</name>
<dbReference type="SUPFAM" id="SSF54427">
    <property type="entry name" value="NTF2-like"/>
    <property type="match status" value="1"/>
</dbReference>
<dbReference type="InterPro" id="IPR032710">
    <property type="entry name" value="NTF2-like_dom_sf"/>
</dbReference>
<evidence type="ECO:0000313" key="2">
    <source>
        <dbReference type="EMBL" id="MBB6472755.1"/>
    </source>
</evidence>
<evidence type="ECO:0000313" key="3">
    <source>
        <dbReference type="Proteomes" id="UP000555564"/>
    </source>
</evidence>
<evidence type="ECO:0000259" key="1">
    <source>
        <dbReference type="Pfam" id="PF12680"/>
    </source>
</evidence>
<dbReference type="EMBL" id="JACHIU010000001">
    <property type="protein sequence ID" value="MBB6472755.1"/>
    <property type="molecule type" value="Genomic_DNA"/>
</dbReference>
<protein>
    <recommendedName>
        <fullName evidence="1">SnoaL-like domain-containing protein</fullName>
    </recommendedName>
</protein>
<dbReference type="PANTHER" id="PTHR38436:SF1">
    <property type="entry name" value="ESTER CYCLASE"/>
    <property type="match status" value="1"/>
</dbReference>